<evidence type="ECO:0000256" key="1">
    <source>
        <dbReference type="SAM" id="Coils"/>
    </source>
</evidence>
<proteinExistence type="predicted"/>
<organism evidence="2 3">
    <name type="scientific">Pseudomonas typographi</name>
    <dbReference type="NCBI Taxonomy" id="2715964"/>
    <lineage>
        <taxon>Bacteria</taxon>
        <taxon>Pseudomonadati</taxon>
        <taxon>Pseudomonadota</taxon>
        <taxon>Gammaproteobacteria</taxon>
        <taxon>Pseudomonadales</taxon>
        <taxon>Pseudomonadaceae</taxon>
        <taxon>Pseudomonas</taxon>
    </lineage>
</organism>
<feature type="coiled-coil region" evidence="1">
    <location>
        <begin position="26"/>
        <end position="57"/>
    </location>
</feature>
<comment type="caution">
    <text evidence="2">The sequence shown here is derived from an EMBL/GenBank/DDBJ whole genome shotgun (WGS) entry which is preliminary data.</text>
</comment>
<dbReference type="RefSeq" id="WP_190420964.1">
    <property type="nucleotide sequence ID" value="NZ_JAAOCA010000014.1"/>
</dbReference>
<accession>A0ABR7Z2A0</accession>
<gene>
    <name evidence="2" type="ORF">HAQ05_12465</name>
</gene>
<evidence type="ECO:0008006" key="4">
    <source>
        <dbReference type="Google" id="ProtNLM"/>
    </source>
</evidence>
<dbReference type="EMBL" id="JAAOCA010000014">
    <property type="protein sequence ID" value="MBD1599513.1"/>
    <property type="molecule type" value="Genomic_DNA"/>
</dbReference>
<evidence type="ECO:0000313" key="2">
    <source>
        <dbReference type="EMBL" id="MBD1599513.1"/>
    </source>
</evidence>
<keyword evidence="1" id="KW-0175">Coiled coil</keyword>
<keyword evidence="3" id="KW-1185">Reference proteome</keyword>
<sequence length="83" mass="9070">MLDSLKTLADAGEEPLLISAQALASAQQQRRLQAEAQRRARQLVEQAQQEAQALRLAAYREGYVQGITHAAADVAQWLLGEQG</sequence>
<protein>
    <recommendedName>
        <fullName evidence="4">Type III secretion protein</fullName>
    </recommendedName>
</protein>
<name>A0ABR7Z2A0_9PSED</name>
<dbReference type="Proteomes" id="UP000805841">
    <property type="component" value="Unassembled WGS sequence"/>
</dbReference>
<reference evidence="2 3" key="1">
    <citation type="journal article" date="2020" name="Insects">
        <title>Bacteria Belonging to Pseudomonas typographi sp. nov. from the Bark Beetle Ips typographus Have Genomic Potential to Aid in the Host Ecology.</title>
        <authorList>
            <person name="Peral-Aranega E."/>
            <person name="Saati-Santamaria Z."/>
            <person name="Kolarik M."/>
            <person name="Rivas R."/>
            <person name="Garcia-Fraile P."/>
        </authorList>
    </citation>
    <scope>NUCLEOTIDE SEQUENCE [LARGE SCALE GENOMIC DNA]</scope>
    <source>
        <strain evidence="2 3">CA3A</strain>
    </source>
</reference>
<evidence type="ECO:0000313" key="3">
    <source>
        <dbReference type="Proteomes" id="UP000805841"/>
    </source>
</evidence>